<accession>A0A7X8XYM7</accession>
<dbReference type="InterPro" id="IPR015943">
    <property type="entry name" value="WD40/YVTN_repeat-like_dom_sf"/>
</dbReference>
<dbReference type="Proteomes" id="UP000585050">
    <property type="component" value="Unassembled WGS sequence"/>
</dbReference>
<dbReference type="Gene3D" id="2.130.10.10">
    <property type="entry name" value="YVTN repeat-like/Quinoprotein amine dehydrogenase"/>
    <property type="match status" value="1"/>
</dbReference>
<evidence type="ECO:0000313" key="3">
    <source>
        <dbReference type="Proteomes" id="UP000585050"/>
    </source>
</evidence>
<feature type="chain" id="PRO_5031432879" evidence="1">
    <location>
        <begin position="22"/>
        <end position="727"/>
    </location>
</feature>
<feature type="signal peptide" evidence="1">
    <location>
        <begin position="1"/>
        <end position="21"/>
    </location>
</feature>
<dbReference type="AlphaFoldDB" id="A0A7X8XYM7"/>
<protein>
    <submittedName>
        <fullName evidence="2">Uncharacterized protein</fullName>
    </submittedName>
</protein>
<keyword evidence="3" id="KW-1185">Reference proteome</keyword>
<dbReference type="RefSeq" id="WP_168884991.1">
    <property type="nucleotide sequence ID" value="NZ_JABAIL010000011.1"/>
</dbReference>
<name>A0A7X8XYM7_9BACT</name>
<dbReference type="SUPFAM" id="SSF101898">
    <property type="entry name" value="NHL repeat"/>
    <property type="match status" value="1"/>
</dbReference>
<organism evidence="2 3">
    <name type="scientific">Flammeovirga agarivorans</name>
    <dbReference type="NCBI Taxonomy" id="2726742"/>
    <lineage>
        <taxon>Bacteria</taxon>
        <taxon>Pseudomonadati</taxon>
        <taxon>Bacteroidota</taxon>
        <taxon>Cytophagia</taxon>
        <taxon>Cytophagales</taxon>
        <taxon>Flammeovirgaceae</taxon>
        <taxon>Flammeovirga</taxon>
    </lineage>
</organism>
<evidence type="ECO:0000313" key="2">
    <source>
        <dbReference type="EMBL" id="NLR94278.1"/>
    </source>
</evidence>
<dbReference type="SUPFAM" id="SSF75011">
    <property type="entry name" value="3-carboxy-cis,cis-mucoante lactonizing enzyme"/>
    <property type="match status" value="1"/>
</dbReference>
<reference evidence="2 3" key="1">
    <citation type="submission" date="2020-04" db="EMBL/GenBank/DDBJ databases">
        <title>Flammeovirga sp. SR4, a novel species isolated from seawater.</title>
        <authorList>
            <person name="Wang X."/>
        </authorList>
    </citation>
    <scope>NUCLEOTIDE SEQUENCE [LARGE SCALE GENOMIC DNA]</scope>
    <source>
        <strain evidence="2 3">SR4</strain>
    </source>
</reference>
<gene>
    <name evidence="2" type="ORF">HGP29_23950</name>
</gene>
<keyword evidence="1" id="KW-0732">Signal</keyword>
<evidence type="ECO:0000256" key="1">
    <source>
        <dbReference type="SAM" id="SignalP"/>
    </source>
</evidence>
<proteinExistence type="predicted"/>
<sequence length="727" mass="81044">MNSKLFLACMATSAMSFYAHAQSSQKVEIYDQDFQYVSGEYSTKVENPSLSSIVSMVKLDDGSVLMSSKKDNKSFILKDGKIKPVTSFDAESAVLEALKFSAVADGSDFVFQNLTTGAFDGKGDFYAIYVRSKEFNTIGKKDELHKFNKTTKKLEPIDKPSDYKNFHPHKMVGVENGFVCILIKPIERDGSTKYEYRFSHYDGTQFDVLELPDSKTVSDVFKGKDGRVWVTGKNKVYTYADGQLKEEFSVGNEKTRIAEFSINSKGIALIDFTSGSVGAYNTNTNKLEKVFPKNESAIVGDESASRSIQEIEVDDKDRFVISASKYKMDFEFDLLKYQFESNGSLVILEYPNLKEIGGGVTLMNSMTQDNDDYKSYVGKSSLVDQAGNLSLLSLDGKTINKISKDGQVASYSIEEIGKELGFSYPDYMIYPNSWTIDEVSGNIYISTPTRKQTFVLKADGSKEKLAFSLDKKLGGKTIKRVTFDSQNQAYWLATNKGFAFSPINGEPKYYTKKQTGIGTGYGLFEFRADTQGKLWVSHSKGVAVFDKDGQVSNLENENSANYISHFSIKDNTGRSVAVGSKGTFAISGETATKEIDFESLKAELTKKYGEENNSVFMKAAIFDQKNQLWVITDKNKVAYFTGSDWNIIDMKQYYCAPEVFTLFNDKKGRVNVVAGEPLKPVVATPTDQAAAAAAEAKKTPKDYLLEEIDHTYYFPEQVVVFDVNQAN</sequence>
<comment type="caution">
    <text evidence="2">The sequence shown here is derived from an EMBL/GenBank/DDBJ whole genome shotgun (WGS) entry which is preliminary data.</text>
</comment>
<dbReference type="EMBL" id="JABAIL010000011">
    <property type="protein sequence ID" value="NLR94278.1"/>
    <property type="molecule type" value="Genomic_DNA"/>
</dbReference>